<sequence length="141" mass="15009">MEAVETVQAQAQEVAASHKAACGAFFNDIEVLSATASDYLALLSKHAAVADAQKLRTAALKMRLSQLAKDRRSREAAVAAIVEAKQRELDRQGLAAAMGPGVGILRRLLQEEREEQKQEASAATIEPSLSTPVPSPDSRTG</sequence>
<dbReference type="KEGG" id="cvr:CHLNCDRAFT_135676"/>
<dbReference type="OrthoDB" id="10500961at2759"/>
<dbReference type="AlphaFoldDB" id="E1ZIR2"/>
<dbReference type="Proteomes" id="UP000008141">
    <property type="component" value="Unassembled WGS sequence"/>
</dbReference>
<proteinExistence type="predicted"/>
<dbReference type="EMBL" id="GL433848">
    <property type="protein sequence ID" value="EFN54378.1"/>
    <property type="molecule type" value="Genomic_DNA"/>
</dbReference>
<name>E1ZIR2_CHLVA</name>
<dbReference type="InParanoid" id="E1ZIR2"/>
<dbReference type="Pfam" id="PF14931">
    <property type="entry name" value="IFT20"/>
    <property type="match status" value="1"/>
</dbReference>
<protein>
    <submittedName>
        <fullName evidence="2">Uncharacterized protein</fullName>
    </submittedName>
</protein>
<evidence type="ECO:0000313" key="2">
    <source>
        <dbReference type="EMBL" id="EFN54378.1"/>
    </source>
</evidence>
<feature type="region of interest" description="Disordered" evidence="1">
    <location>
        <begin position="113"/>
        <end position="141"/>
    </location>
</feature>
<dbReference type="RefSeq" id="XP_005846480.1">
    <property type="nucleotide sequence ID" value="XM_005846418.1"/>
</dbReference>
<dbReference type="GeneID" id="17353849"/>
<evidence type="ECO:0000313" key="3">
    <source>
        <dbReference type="Proteomes" id="UP000008141"/>
    </source>
</evidence>
<accession>E1ZIR2</accession>
<reference evidence="2 3" key="1">
    <citation type="journal article" date="2010" name="Plant Cell">
        <title>The Chlorella variabilis NC64A genome reveals adaptation to photosymbiosis, coevolution with viruses, and cryptic sex.</title>
        <authorList>
            <person name="Blanc G."/>
            <person name="Duncan G."/>
            <person name="Agarkova I."/>
            <person name="Borodovsky M."/>
            <person name="Gurnon J."/>
            <person name="Kuo A."/>
            <person name="Lindquist E."/>
            <person name="Lucas S."/>
            <person name="Pangilinan J."/>
            <person name="Polle J."/>
            <person name="Salamov A."/>
            <person name="Terry A."/>
            <person name="Yamada T."/>
            <person name="Dunigan D.D."/>
            <person name="Grigoriev I.V."/>
            <person name="Claverie J.M."/>
            <person name="Van Etten J.L."/>
        </authorList>
    </citation>
    <scope>NUCLEOTIDE SEQUENCE [LARGE SCALE GENOMIC DNA]</scope>
    <source>
        <strain evidence="2 3">NC64A</strain>
    </source>
</reference>
<dbReference type="InterPro" id="IPR028172">
    <property type="entry name" value="FT20"/>
</dbReference>
<evidence type="ECO:0000256" key="1">
    <source>
        <dbReference type="SAM" id="MobiDB-lite"/>
    </source>
</evidence>
<keyword evidence="3" id="KW-1185">Reference proteome</keyword>
<organism evidence="3">
    <name type="scientific">Chlorella variabilis</name>
    <name type="common">Green alga</name>
    <dbReference type="NCBI Taxonomy" id="554065"/>
    <lineage>
        <taxon>Eukaryota</taxon>
        <taxon>Viridiplantae</taxon>
        <taxon>Chlorophyta</taxon>
        <taxon>core chlorophytes</taxon>
        <taxon>Trebouxiophyceae</taxon>
        <taxon>Chlorellales</taxon>
        <taxon>Chlorellaceae</taxon>
        <taxon>Chlorella clade</taxon>
        <taxon>Chlorella</taxon>
    </lineage>
</organism>
<feature type="compositionally biased region" description="Polar residues" evidence="1">
    <location>
        <begin position="127"/>
        <end position="141"/>
    </location>
</feature>
<gene>
    <name evidence="2" type="ORF">CHLNCDRAFT_135676</name>
</gene>